<dbReference type="GO" id="GO:0005737">
    <property type="term" value="C:cytoplasm"/>
    <property type="evidence" value="ECO:0007669"/>
    <property type="project" value="TreeGrafter"/>
</dbReference>
<dbReference type="GO" id="GO:0003746">
    <property type="term" value="F:translation elongation factor activity"/>
    <property type="evidence" value="ECO:0007669"/>
    <property type="project" value="UniProtKB-UniRule"/>
</dbReference>
<dbReference type="Gene3D" id="3.40.30.10">
    <property type="entry name" value="Glutaredoxin"/>
    <property type="match status" value="1"/>
</dbReference>
<accession>Q6CIJ7</accession>
<dbReference type="AlphaFoldDB" id="Q6CIJ7"/>
<name>Q6CIJ7_KLULA</name>
<dbReference type="FunFam" id="3.40.30.10:FF:000142">
    <property type="entry name" value="Elongation factor 1 gamma"/>
    <property type="match status" value="1"/>
</dbReference>
<dbReference type="eggNOG" id="KOG0867">
    <property type="taxonomic scope" value="Eukaryota"/>
</dbReference>
<comment type="pathway">
    <text evidence="1">Protein biosynthesis; polypeptide chain elongation.</text>
</comment>
<dbReference type="Gene3D" id="3.30.70.1010">
    <property type="entry name" value="Translation elongation factor EF1B, gamma chain, conserved domain"/>
    <property type="match status" value="1"/>
</dbReference>
<feature type="compositionally biased region" description="Basic and acidic residues" evidence="5">
    <location>
        <begin position="271"/>
        <end position="294"/>
    </location>
</feature>
<feature type="domain" description="EF-1-gamma C-terminal" evidence="6">
    <location>
        <begin position="310"/>
        <end position="471"/>
    </location>
</feature>
<dbReference type="HOGENOM" id="CLU_011226_3_0_1"/>
<evidence type="ECO:0000259" key="8">
    <source>
        <dbReference type="PROSITE" id="PS50405"/>
    </source>
</evidence>
<dbReference type="SFLD" id="SFLDS00019">
    <property type="entry name" value="Glutathione_Transferase_(cytos"/>
    <property type="match status" value="1"/>
</dbReference>
<evidence type="ECO:0000256" key="5">
    <source>
        <dbReference type="SAM" id="MobiDB-lite"/>
    </source>
</evidence>
<dbReference type="GO" id="GO:0005085">
    <property type="term" value="F:guanyl-nucleotide exchange factor activity"/>
    <property type="evidence" value="ECO:0007669"/>
    <property type="project" value="UniProtKB-ARBA"/>
</dbReference>
<evidence type="ECO:0000256" key="4">
    <source>
        <dbReference type="PROSITE-ProRule" id="PRU00519"/>
    </source>
</evidence>
<gene>
    <name evidence="9" type="ORF">KLLA0_F26092g</name>
</gene>
<dbReference type="InterPro" id="IPR010987">
    <property type="entry name" value="Glutathione-S-Trfase_C-like"/>
</dbReference>
<dbReference type="SUPFAM" id="SSF47616">
    <property type="entry name" value="GST C-terminal domain-like"/>
    <property type="match status" value="1"/>
</dbReference>
<dbReference type="PROSITE" id="PS50040">
    <property type="entry name" value="EF1G_C"/>
    <property type="match status" value="1"/>
</dbReference>
<dbReference type="InterPro" id="IPR004045">
    <property type="entry name" value="Glutathione_S-Trfase_N"/>
</dbReference>
<dbReference type="Pfam" id="PF00043">
    <property type="entry name" value="GST_C"/>
    <property type="match status" value="1"/>
</dbReference>
<dbReference type="EMBL" id="CR382126">
    <property type="protein sequence ID" value="CAG98950.2"/>
    <property type="molecule type" value="Genomic_DNA"/>
</dbReference>
<dbReference type="SMART" id="SM01183">
    <property type="entry name" value="EF1G"/>
    <property type="match status" value="1"/>
</dbReference>
<evidence type="ECO:0000313" key="9">
    <source>
        <dbReference type="EMBL" id="CAG98950.2"/>
    </source>
</evidence>
<dbReference type="KEGG" id="kla:KLLA0_F26092g"/>
<dbReference type="Gene3D" id="1.20.1050.10">
    <property type="match status" value="1"/>
</dbReference>
<keyword evidence="10" id="KW-1185">Reference proteome</keyword>
<feature type="compositionally biased region" description="Low complexity" evidence="5">
    <location>
        <begin position="295"/>
        <end position="304"/>
    </location>
</feature>
<dbReference type="InterPro" id="IPR036433">
    <property type="entry name" value="EF1B_G_C_sf"/>
</dbReference>
<dbReference type="eggNOG" id="KOG1627">
    <property type="taxonomic scope" value="Eukaryota"/>
</dbReference>
<feature type="domain" description="GST C-terminal" evidence="8">
    <location>
        <begin position="144"/>
        <end position="275"/>
    </location>
</feature>
<evidence type="ECO:0000259" key="7">
    <source>
        <dbReference type="PROSITE" id="PS50404"/>
    </source>
</evidence>
<feature type="domain" description="GST N-terminal" evidence="7">
    <location>
        <begin position="57"/>
        <end position="135"/>
    </location>
</feature>
<dbReference type="SUPFAM" id="SSF52833">
    <property type="entry name" value="Thioredoxin-like"/>
    <property type="match status" value="1"/>
</dbReference>
<keyword evidence="2 4" id="KW-0251">Elongation factor</keyword>
<dbReference type="CDD" id="cd03044">
    <property type="entry name" value="GST_N_EF1Bgamma"/>
    <property type="match status" value="1"/>
</dbReference>
<dbReference type="PROSITE" id="PS50405">
    <property type="entry name" value="GST_CTER"/>
    <property type="match status" value="1"/>
</dbReference>
<sequence length="471" mass="53425">MLWVRLIVNFFHSCYFDSEHNYLFVQCVFKFDFQYSVQVIRTSIQKHLFVGYHFIMAQSTLFVLPPSPRSILAKALAKYFKVDVNVVDVTAAENKEFTSNFPLHKTPAFIGEDGFKLHELIAIAYYIVNTSEDEELKASLLGKNAREEAEILKWVSLSNSDMPNAVMGALLPIVGRVPYNKKSVDTSLAQLNAIGSVFEARLKNYTYLAGERITLADLFGAAILSKALSTLLDAKWRAANPATVRWFKTVVASPIISEAFGKTEFAEEALKYTPPKKEKKEQPKKEQPKKKEEAAAAPAPAAEAEQPKKPKHPLELLGKATFNLEEWKRTYSNEDTRPVALPWFWEHFNPEEYSIWKVGYKYNDELTLTFMSNNLVGGFFNRLSASVKYMFGCLVVYGENNNNGIVGAIVVRGQDFAPAFDVAPDWESYEYSKLDPTKEEDKEFINNMWAWDKPVVVNGENKEIVDGKVLK</sequence>
<dbReference type="InterPro" id="IPR050802">
    <property type="entry name" value="EF-GSTs"/>
</dbReference>
<dbReference type="InParanoid" id="Q6CIJ7"/>
<dbReference type="PANTHER" id="PTHR43986:SF1">
    <property type="entry name" value="ELONGATION FACTOR 1-GAMMA"/>
    <property type="match status" value="1"/>
</dbReference>
<evidence type="ECO:0000313" key="10">
    <source>
        <dbReference type="Proteomes" id="UP000000598"/>
    </source>
</evidence>
<organism evidence="9 10">
    <name type="scientific">Kluyveromyces lactis (strain ATCC 8585 / CBS 2359 / DSM 70799 / NBRC 1267 / NRRL Y-1140 / WM37)</name>
    <name type="common">Yeast</name>
    <name type="synonym">Candida sphaerica</name>
    <dbReference type="NCBI Taxonomy" id="284590"/>
    <lineage>
        <taxon>Eukaryota</taxon>
        <taxon>Fungi</taxon>
        <taxon>Dikarya</taxon>
        <taxon>Ascomycota</taxon>
        <taxon>Saccharomycotina</taxon>
        <taxon>Saccharomycetes</taxon>
        <taxon>Saccharomycetales</taxon>
        <taxon>Saccharomycetaceae</taxon>
        <taxon>Kluyveromyces</taxon>
    </lineage>
</organism>
<dbReference type="CDD" id="cd03181">
    <property type="entry name" value="GST_C_EF1Bgamma_like"/>
    <property type="match status" value="1"/>
</dbReference>
<dbReference type="InterPro" id="IPR001662">
    <property type="entry name" value="EF1B_G_C"/>
</dbReference>
<dbReference type="FunCoup" id="Q6CIJ7">
    <property type="interactions" value="1275"/>
</dbReference>
<dbReference type="InterPro" id="IPR040079">
    <property type="entry name" value="Glutathione_S-Trfase"/>
</dbReference>
<dbReference type="InterPro" id="IPR036249">
    <property type="entry name" value="Thioredoxin-like_sf"/>
</dbReference>
<dbReference type="Pfam" id="PF02798">
    <property type="entry name" value="GST_N"/>
    <property type="match status" value="1"/>
</dbReference>
<proteinExistence type="predicted"/>
<dbReference type="PaxDb" id="284590-Q6CIJ7"/>
<dbReference type="FunFam" id="1.20.1050.10:FF:000006">
    <property type="entry name" value="Elongation factor 1 gamma"/>
    <property type="match status" value="1"/>
</dbReference>
<reference evidence="9 10" key="1">
    <citation type="journal article" date="2004" name="Nature">
        <title>Genome evolution in yeasts.</title>
        <authorList>
            <consortium name="Genolevures"/>
            <person name="Dujon B."/>
            <person name="Sherman D."/>
            <person name="Fischer G."/>
            <person name="Durrens P."/>
            <person name="Casaregola S."/>
            <person name="Lafontaine I."/>
            <person name="de Montigny J."/>
            <person name="Marck C."/>
            <person name="Neuveglise C."/>
            <person name="Talla E."/>
            <person name="Goffard N."/>
            <person name="Frangeul L."/>
            <person name="Aigle M."/>
            <person name="Anthouard V."/>
            <person name="Babour A."/>
            <person name="Barbe V."/>
            <person name="Barnay S."/>
            <person name="Blanchin S."/>
            <person name="Beckerich J.M."/>
            <person name="Beyne E."/>
            <person name="Bleykasten C."/>
            <person name="Boisrame A."/>
            <person name="Boyer J."/>
            <person name="Cattolico L."/>
            <person name="Confanioleri F."/>
            <person name="de Daruvar A."/>
            <person name="Despons L."/>
            <person name="Fabre E."/>
            <person name="Fairhead C."/>
            <person name="Ferry-Dumazet H."/>
            <person name="Groppi A."/>
            <person name="Hantraye F."/>
            <person name="Hennequin C."/>
            <person name="Jauniaux N."/>
            <person name="Joyet P."/>
            <person name="Kachouri R."/>
            <person name="Kerrest A."/>
            <person name="Koszul R."/>
            <person name="Lemaire M."/>
            <person name="Lesur I."/>
            <person name="Ma L."/>
            <person name="Muller H."/>
            <person name="Nicaud J.M."/>
            <person name="Nikolski M."/>
            <person name="Oztas S."/>
            <person name="Ozier-Kalogeropoulos O."/>
            <person name="Pellenz S."/>
            <person name="Potier S."/>
            <person name="Richard G.F."/>
            <person name="Straub M.L."/>
            <person name="Suleau A."/>
            <person name="Swennene D."/>
            <person name="Tekaia F."/>
            <person name="Wesolowski-Louvel M."/>
            <person name="Westhof E."/>
            <person name="Wirth B."/>
            <person name="Zeniou-Meyer M."/>
            <person name="Zivanovic I."/>
            <person name="Bolotin-Fukuhara M."/>
            <person name="Thierry A."/>
            <person name="Bouchier C."/>
            <person name="Caudron B."/>
            <person name="Scarpelli C."/>
            <person name="Gaillardin C."/>
            <person name="Weissenbach J."/>
            <person name="Wincker P."/>
            <person name="Souciet J.L."/>
        </authorList>
    </citation>
    <scope>NUCLEOTIDE SEQUENCE [LARGE SCALE GENOMIC DNA]</scope>
    <source>
        <strain evidence="10">ATCC 8585 / CBS 2359 / DSM 70799 / NBRC 1267 / NRRL Y-1140 / WM37</strain>
    </source>
</reference>
<dbReference type="InterPro" id="IPR004046">
    <property type="entry name" value="GST_C"/>
</dbReference>
<protein>
    <submittedName>
        <fullName evidence="9">KLLA0F26092p</fullName>
    </submittedName>
</protein>
<feature type="region of interest" description="Disordered" evidence="5">
    <location>
        <begin position="271"/>
        <end position="310"/>
    </location>
</feature>
<evidence type="ECO:0000256" key="3">
    <source>
        <dbReference type="ARBA" id="ARBA00022917"/>
    </source>
</evidence>
<evidence type="ECO:0000256" key="2">
    <source>
        <dbReference type="ARBA" id="ARBA00022768"/>
    </source>
</evidence>
<dbReference type="GO" id="GO:0005634">
    <property type="term" value="C:nucleus"/>
    <property type="evidence" value="ECO:0007669"/>
    <property type="project" value="TreeGrafter"/>
</dbReference>
<dbReference type="STRING" id="284590.Q6CIJ7"/>
<dbReference type="PROSITE" id="PS50404">
    <property type="entry name" value="GST_NTER"/>
    <property type="match status" value="1"/>
</dbReference>
<dbReference type="PANTHER" id="PTHR43986">
    <property type="entry name" value="ELONGATION FACTOR 1-GAMMA"/>
    <property type="match status" value="1"/>
</dbReference>
<dbReference type="Proteomes" id="UP000000598">
    <property type="component" value="Chromosome F"/>
</dbReference>
<dbReference type="SUPFAM" id="SSF89942">
    <property type="entry name" value="eEF1-gamma domain"/>
    <property type="match status" value="1"/>
</dbReference>
<keyword evidence="3 4" id="KW-0648">Protein biosynthesis</keyword>
<dbReference type="FunFam" id="3.30.70.1010:FF:000001">
    <property type="entry name" value="Elongation factor 1-gamma 1"/>
    <property type="match status" value="1"/>
</dbReference>
<evidence type="ECO:0000256" key="1">
    <source>
        <dbReference type="ARBA" id="ARBA00004815"/>
    </source>
</evidence>
<dbReference type="Pfam" id="PF00647">
    <property type="entry name" value="EF1G"/>
    <property type="match status" value="1"/>
</dbReference>
<dbReference type="InterPro" id="IPR036282">
    <property type="entry name" value="Glutathione-S-Trfase_C_sf"/>
</dbReference>
<evidence type="ECO:0000259" key="6">
    <source>
        <dbReference type="PROSITE" id="PS50040"/>
    </source>
</evidence>